<comment type="caution">
    <text evidence="5">The sequence shown here is derived from an EMBL/GenBank/DDBJ whole genome shotgun (WGS) entry which is preliminary data.</text>
</comment>
<dbReference type="AlphaFoldDB" id="A0A557STE9"/>
<gene>
    <name evidence="5" type="ORF">NARC_110093</name>
</gene>
<keyword evidence="3" id="KW-0687">Ribonucleoprotein</keyword>
<protein>
    <submittedName>
        <fullName evidence="5">R-protein S25e</fullName>
    </submittedName>
</protein>
<evidence type="ECO:0000256" key="4">
    <source>
        <dbReference type="SAM" id="MobiDB-lite"/>
    </source>
</evidence>
<dbReference type="EMBL" id="VOAH01000011">
    <property type="protein sequence ID" value="TVP39881.1"/>
    <property type="molecule type" value="Genomic_DNA"/>
</dbReference>
<comment type="similarity">
    <text evidence="1">Belongs to the eukaryotic ribosomal protein eS25 family.</text>
</comment>
<proteinExistence type="inferred from homology"/>
<dbReference type="Proteomes" id="UP000315289">
    <property type="component" value="Unassembled WGS sequence"/>
</dbReference>
<name>A0A557STE9_9ARCH</name>
<evidence type="ECO:0000256" key="1">
    <source>
        <dbReference type="ARBA" id="ARBA00009106"/>
    </source>
</evidence>
<evidence type="ECO:0000313" key="6">
    <source>
        <dbReference type="Proteomes" id="UP000315289"/>
    </source>
</evidence>
<dbReference type="Gene3D" id="3.30.63.20">
    <property type="match status" value="1"/>
</dbReference>
<evidence type="ECO:0000313" key="5">
    <source>
        <dbReference type="EMBL" id="TVP39881.1"/>
    </source>
</evidence>
<dbReference type="GO" id="GO:1990904">
    <property type="term" value="C:ribonucleoprotein complex"/>
    <property type="evidence" value="ECO:0007669"/>
    <property type="project" value="UniProtKB-KW"/>
</dbReference>
<evidence type="ECO:0000256" key="3">
    <source>
        <dbReference type="ARBA" id="ARBA00023274"/>
    </source>
</evidence>
<dbReference type="InterPro" id="IPR004977">
    <property type="entry name" value="Ribosomal_eS25"/>
</dbReference>
<dbReference type="SUPFAM" id="SSF46785">
    <property type="entry name" value="Winged helix' DNA-binding domain"/>
    <property type="match status" value="1"/>
</dbReference>
<accession>A0A557STE9</accession>
<sequence length="105" mass="11458">MGGNKKKPSQSNASKSQENKGGKKEEVKKTPASKTQQKQKLSVLIEEAQGLKTLDSMKAITVHSFARALGVKISVANNFLKNLESKNIIKSIGGYSGHRIYQKSK</sequence>
<dbReference type="OrthoDB" id="12000at2157"/>
<evidence type="ECO:0000256" key="2">
    <source>
        <dbReference type="ARBA" id="ARBA00022980"/>
    </source>
</evidence>
<dbReference type="Pfam" id="PF03297">
    <property type="entry name" value="Ribosomal_S25"/>
    <property type="match status" value="1"/>
</dbReference>
<keyword evidence="6" id="KW-1185">Reference proteome</keyword>
<organism evidence="5 6">
    <name type="scientific">Candidatus Nitrosocosmicus arcticus</name>
    <dbReference type="NCBI Taxonomy" id="2035267"/>
    <lineage>
        <taxon>Archaea</taxon>
        <taxon>Nitrososphaerota</taxon>
        <taxon>Nitrososphaeria</taxon>
        <taxon>Nitrososphaerales</taxon>
        <taxon>Nitrososphaeraceae</taxon>
        <taxon>Candidatus Nitrosocosmicus</taxon>
    </lineage>
</organism>
<feature type="region of interest" description="Disordered" evidence="4">
    <location>
        <begin position="1"/>
        <end position="40"/>
    </location>
</feature>
<keyword evidence="2" id="KW-0689">Ribosomal protein</keyword>
<feature type="compositionally biased region" description="Basic and acidic residues" evidence="4">
    <location>
        <begin position="17"/>
        <end position="29"/>
    </location>
</feature>
<dbReference type="RefSeq" id="WP_144732753.1">
    <property type="nucleotide sequence ID" value="NZ_ML675587.1"/>
</dbReference>
<reference evidence="5 6" key="1">
    <citation type="journal article" date="2019" name="Front. Microbiol.">
        <title>Ammonia Oxidation by the Arctic Terrestrial Thaumarchaeote Candidatus Nitrosocosmicus arcticus Is Stimulated by Increasing Temperatures.</title>
        <authorList>
            <person name="Alves R.J.E."/>
            <person name="Kerou M."/>
            <person name="Zappe A."/>
            <person name="Bittner R."/>
            <person name="Abby S.S."/>
            <person name="Schmidt H.A."/>
            <person name="Pfeifer K."/>
            <person name="Schleper C."/>
        </authorList>
    </citation>
    <scope>NUCLEOTIDE SEQUENCE [LARGE SCALE GENOMIC DNA]</scope>
    <source>
        <strain evidence="5 6">Kfb</strain>
    </source>
</reference>
<dbReference type="GO" id="GO:0005840">
    <property type="term" value="C:ribosome"/>
    <property type="evidence" value="ECO:0007669"/>
    <property type="project" value="UniProtKB-KW"/>
</dbReference>
<dbReference type="InterPro" id="IPR036390">
    <property type="entry name" value="WH_DNA-bd_sf"/>
</dbReference>